<evidence type="ECO:0000313" key="2">
    <source>
        <dbReference type="Proteomes" id="UP001175228"/>
    </source>
</evidence>
<sequence>MPNKTDNPSDLTDNDKAFLLQFTDAMLNCGILYASLHGIYTGVLAVTLWNICELGISHYGIQAEV</sequence>
<keyword evidence="2" id="KW-1185">Reference proteome</keyword>
<evidence type="ECO:0000313" key="1">
    <source>
        <dbReference type="EMBL" id="KAK0496187.1"/>
    </source>
</evidence>
<accession>A0AA39Q4N7</accession>
<protein>
    <submittedName>
        <fullName evidence="1">Uncharacterized protein</fullName>
    </submittedName>
</protein>
<dbReference type="Proteomes" id="UP001175228">
    <property type="component" value="Unassembled WGS sequence"/>
</dbReference>
<gene>
    <name evidence="1" type="ORF">EDD18DRAFT_1353866</name>
</gene>
<dbReference type="EMBL" id="JAUEPU010000016">
    <property type="protein sequence ID" value="KAK0496187.1"/>
    <property type="molecule type" value="Genomic_DNA"/>
</dbReference>
<organism evidence="1 2">
    <name type="scientific">Armillaria luteobubalina</name>
    <dbReference type="NCBI Taxonomy" id="153913"/>
    <lineage>
        <taxon>Eukaryota</taxon>
        <taxon>Fungi</taxon>
        <taxon>Dikarya</taxon>
        <taxon>Basidiomycota</taxon>
        <taxon>Agaricomycotina</taxon>
        <taxon>Agaricomycetes</taxon>
        <taxon>Agaricomycetidae</taxon>
        <taxon>Agaricales</taxon>
        <taxon>Marasmiineae</taxon>
        <taxon>Physalacriaceae</taxon>
        <taxon>Armillaria</taxon>
    </lineage>
</organism>
<dbReference type="AlphaFoldDB" id="A0AA39Q4N7"/>
<comment type="caution">
    <text evidence="1">The sequence shown here is derived from an EMBL/GenBank/DDBJ whole genome shotgun (WGS) entry which is preliminary data.</text>
</comment>
<proteinExistence type="predicted"/>
<reference evidence="1" key="1">
    <citation type="submission" date="2023-06" db="EMBL/GenBank/DDBJ databases">
        <authorList>
            <consortium name="Lawrence Berkeley National Laboratory"/>
            <person name="Ahrendt S."/>
            <person name="Sahu N."/>
            <person name="Indic B."/>
            <person name="Wong-Bajracharya J."/>
            <person name="Merenyi Z."/>
            <person name="Ke H.-M."/>
            <person name="Monk M."/>
            <person name="Kocsube S."/>
            <person name="Drula E."/>
            <person name="Lipzen A."/>
            <person name="Balint B."/>
            <person name="Henrissat B."/>
            <person name="Andreopoulos B."/>
            <person name="Martin F.M."/>
            <person name="Harder C.B."/>
            <person name="Rigling D."/>
            <person name="Ford K.L."/>
            <person name="Foster G.D."/>
            <person name="Pangilinan J."/>
            <person name="Papanicolaou A."/>
            <person name="Barry K."/>
            <person name="LaButti K."/>
            <person name="Viragh M."/>
            <person name="Koriabine M."/>
            <person name="Yan M."/>
            <person name="Riley R."/>
            <person name="Champramary S."/>
            <person name="Plett K.L."/>
            <person name="Tsai I.J."/>
            <person name="Slot J."/>
            <person name="Sipos G."/>
            <person name="Plett J."/>
            <person name="Nagy L.G."/>
            <person name="Grigoriev I.V."/>
        </authorList>
    </citation>
    <scope>NUCLEOTIDE SEQUENCE</scope>
    <source>
        <strain evidence="1">HWK02</strain>
    </source>
</reference>
<name>A0AA39Q4N7_9AGAR</name>